<dbReference type="EMBL" id="JBHSGU010000005">
    <property type="protein sequence ID" value="MFC4701146.1"/>
    <property type="molecule type" value="Genomic_DNA"/>
</dbReference>
<reference evidence="3" key="1">
    <citation type="journal article" date="2019" name="Int. J. Syst. Evol. Microbiol.">
        <title>The Global Catalogue of Microorganisms (GCM) 10K type strain sequencing project: providing services to taxonomists for standard genome sequencing and annotation.</title>
        <authorList>
            <consortium name="The Broad Institute Genomics Platform"/>
            <consortium name="The Broad Institute Genome Sequencing Center for Infectious Disease"/>
            <person name="Wu L."/>
            <person name="Ma J."/>
        </authorList>
    </citation>
    <scope>NUCLEOTIDE SEQUENCE [LARGE SCALE GENOMIC DNA]</scope>
    <source>
        <strain evidence="3">KACC 12507</strain>
    </source>
</reference>
<keyword evidence="3" id="KW-1185">Reference proteome</keyword>
<dbReference type="Proteomes" id="UP001595897">
    <property type="component" value="Unassembled WGS sequence"/>
</dbReference>
<sequence length="403" mass="45695">MKYFLKSLIVLLYTVLVKLMRIFTKPSQVFLICPPFPNNINIGDRGLVLGALCELYKYEDDVVLVQMTDSYVQEFPEFPNLIITDKHTKLFKVNRDLASSLTWLFDLKTAKRVHLIGADSIDDYYSRSDAAAKMYAAELAGRLGIKTNVMSFSINEVSDALKQRVSELTPNVHLVARDPVSFERLQKANIERIHCSADLSYLFEPSAIRDDANLHEFLNANAGNILGFSFNNLLFSANENNDARFDFYAQAIYELAIKAEKKVLFIPNNDRDAKKYGEAIHQRIVEKAPSLSYFSEYLGDPSELKALMSKCYYYFSTTLHMGLFPIGVGVPTTCFPYAGKFDGPLQLLDSIECQIKPDDIPSSPTDFARMMYEHLSAADFRKKNIEANLPKVKTLAKINLQDF</sequence>
<evidence type="ECO:0000313" key="2">
    <source>
        <dbReference type="EMBL" id="MFC4701146.1"/>
    </source>
</evidence>
<dbReference type="PANTHER" id="PTHR36836:SF1">
    <property type="entry name" value="COLANIC ACID BIOSYNTHESIS PROTEIN WCAK"/>
    <property type="match status" value="1"/>
</dbReference>
<dbReference type="GO" id="GO:0016740">
    <property type="term" value="F:transferase activity"/>
    <property type="evidence" value="ECO:0007669"/>
    <property type="project" value="UniProtKB-KW"/>
</dbReference>
<dbReference type="RefSeq" id="WP_382409310.1">
    <property type="nucleotide sequence ID" value="NZ_JBHSGU010000005.1"/>
</dbReference>
<accession>A0ABV9LZ26</accession>
<keyword evidence="2" id="KW-0808">Transferase</keyword>
<feature type="domain" description="Polysaccharide pyruvyl transferase" evidence="1">
    <location>
        <begin position="41"/>
        <end position="337"/>
    </location>
</feature>
<gene>
    <name evidence="2" type="ORF">ACFO4O_13310</name>
</gene>
<evidence type="ECO:0000313" key="3">
    <source>
        <dbReference type="Proteomes" id="UP001595897"/>
    </source>
</evidence>
<dbReference type="PANTHER" id="PTHR36836">
    <property type="entry name" value="COLANIC ACID BIOSYNTHESIS PROTEIN WCAK"/>
    <property type="match status" value="1"/>
</dbReference>
<dbReference type="Pfam" id="PF04230">
    <property type="entry name" value="PS_pyruv_trans"/>
    <property type="match status" value="1"/>
</dbReference>
<protein>
    <submittedName>
        <fullName evidence="2">Polysaccharide pyruvyl transferase family protein</fullName>
    </submittedName>
</protein>
<proteinExistence type="predicted"/>
<evidence type="ECO:0000259" key="1">
    <source>
        <dbReference type="Pfam" id="PF04230"/>
    </source>
</evidence>
<comment type="caution">
    <text evidence="2">The sequence shown here is derived from an EMBL/GenBank/DDBJ whole genome shotgun (WGS) entry which is preliminary data.</text>
</comment>
<dbReference type="InterPro" id="IPR007345">
    <property type="entry name" value="Polysacch_pyruvyl_Trfase"/>
</dbReference>
<organism evidence="2 3">
    <name type="scientific">Glaciecola siphonariae</name>
    <dbReference type="NCBI Taxonomy" id="521012"/>
    <lineage>
        <taxon>Bacteria</taxon>
        <taxon>Pseudomonadati</taxon>
        <taxon>Pseudomonadota</taxon>
        <taxon>Gammaproteobacteria</taxon>
        <taxon>Alteromonadales</taxon>
        <taxon>Alteromonadaceae</taxon>
        <taxon>Glaciecola</taxon>
    </lineage>
</organism>
<name>A0ABV9LZ26_9ALTE</name>